<protein>
    <recommendedName>
        <fullName evidence="4">RING-type domain-containing protein</fullName>
    </recommendedName>
</protein>
<feature type="compositionally biased region" description="Low complexity" evidence="1">
    <location>
        <begin position="23"/>
        <end position="36"/>
    </location>
</feature>
<comment type="caution">
    <text evidence="2">The sequence shown here is derived from an EMBL/GenBank/DDBJ whole genome shotgun (WGS) entry which is preliminary data.</text>
</comment>
<accession>A0ABR1L6U8</accession>
<dbReference type="PANTHER" id="PTHR28042:SF1">
    <property type="entry name" value="E3 UBIQUITIN-PROTEIN LIGASE COMPLEX SLX5-SLX8 SUBUNIT SLX5"/>
    <property type="match status" value="1"/>
</dbReference>
<organism evidence="2 3">
    <name type="scientific">Phyllosticta citribraziliensis</name>
    <dbReference type="NCBI Taxonomy" id="989973"/>
    <lineage>
        <taxon>Eukaryota</taxon>
        <taxon>Fungi</taxon>
        <taxon>Dikarya</taxon>
        <taxon>Ascomycota</taxon>
        <taxon>Pezizomycotina</taxon>
        <taxon>Dothideomycetes</taxon>
        <taxon>Dothideomycetes incertae sedis</taxon>
        <taxon>Botryosphaeriales</taxon>
        <taxon>Phyllostictaceae</taxon>
        <taxon>Phyllosticta</taxon>
    </lineage>
</organism>
<reference evidence="2 3" key="1">
    <citation type="submission" date="2024-04" db="EMBL/GenBank/DDBJ databases">
        <title>Phyllosticta paracitricarpa is synonymous to the EU quarantine fungus P. citricarpa based on phylogenomic analyses.</title>
        <authorList>
            <consortium name="Lawrence Berkeley National Laboratory"/>
            <person name="Van ingen-buijs V.A."/>
            <person name="Van westerhoven A.C."/>
            <person name="Haridas S."/>
            <person name="Skiadas P."/>
            <person name="Martin F."/>
            <person name="Groenewald J.Z."/>
            <person name="Crous P.W."/>
            <person name="Seidl M.F."/>
        </authorList>
    </citation>
    <scope>NUCLEOTIDE SEQUENCE [LARGE SCALE GENOMIC DNA]</scope>
    <source>
        <strain evidence="2 3">CPC 17464</strain>
    </source>
</reference>
<feature type="compositionally biased region" description="Polar residues" evidence="1">
    <location>
        <begin position="1"/>
        <end position="14"/>
    </location>
</feature>
<gene>
    <name evidence="2" type="ORF">J3D65DRAFT_671866</name>
</gene>
<dbReference type="Proteomes" id="UP001360953">
    <property type="component" value="Unassembled WGS sequence"/>
</dbReference>
<sequence length="315" mass="34885">MSTSNTNTASNVIDLTSDDDTGARAAPAASTRASRPPRFPREIIDLCEDEPQNEQGNNRHRHRPPPSPEVEVTFARRVPRDQRTEFEDAARFFGDFLEGALENTRRNGGVNGGLPRFPQPPHTNRHTLDHYNQILNDRTSVRRANAAAAGGRSRSQRSEGRAAHFPHLRRAVGVDPDDILGDMDNYPAPRLMMGLFNYTQAAFDLGNEREPTPATYSAPEAAGPGYTRSPEENEVLVCPNCDAELCAGDEGSLKRQVWIIKACGHAYCGECTTFRTQSKRKGKDRVGLSSTFSKCVVKGCEKKCSNRTHMIQLFL</sequence>
<dbReference type="RefSeq" id="XP_066651024.1">
    <property type="nucleotide sequence ID" value="XM_066803426.1"/>
</dbReference>
<keyword evidence="3" id="KW-1185">Reference proteome</keyword>
<dbReference type="PANTHER" id="PTHR28042">
    <property type="entry name" value="E3 UBIQUITIN-PROTEIN LIGASE COMPLEX SLX5-SLX8 SUBUNIT SLX5"/>
    <property type="match status" value="1"/>
</dbReference>
<feature type="region of interest" description="Disordered" evidence="1">
    <location>
        <begin position="1"/>
        <end position="69"/>
    </location>
</feature>
<evidence type="ECO:0000256" key="1">
    <source>
        <dbReference type="SAM" id="MobiDB-lite"/>
    </source>
</evidence>
<dbReference type="GeneID" id="92036332"/>
<dbReference type="EMBL" id="JBBPEH010000013">
    <property type="protein sequence ID" value="KAK7530951.1"/>
    <property type="molecule type" value="Genomic_DNA"/>
</dbReference>
<proteinExistence type="predicted"/>
<name>A0ABR1L6U8_9PEZI</name>
<evidence type="ECO:0000313" key="2">
    <source>
        <dbReference type="EMBL" id="KAK7530951.1"/>
    </source>
</evidence>
<evidence type="ECO:0008006" key="4">
    <source>
        <dbReference type="Google" id="ProtNLM"/>
    </source>
</evidence>
<dbReference type="InterPro" id="IPR038886">
    <property type="entry name" value="E3_SLX5/Rfp1"/>
</dbReference>
<evidence type="ECO:0000313" key="3">
    <source>
        <dbReference type="Proteomes" id="UP001360953"/>
    </source>
</evidence>